<protein>
    <submittedName>
        <fullName evidence="1">Uncharacterized protein</fullName>
    </submittedName>
</protein>
<reference evidence="1 2" key="1">
    <citation type="journal article" date="2023" name="ACS Omega">
        <title>Identification of the Neoaspergillic Acid Biosynthesis Gene Cluster by Establishing an In Vitro CRISPR-Ribonucleoprotein Genetic System in Aspergillus melleus.</title>
        <authorList>
            <person name="Yuan B."/>
            <person name="Grau M.F."/>
            <person name="Murata R.M."/>
            <person name="Torok T."/>
            <person name="Venkateswaran K."/>
            <person name="Stajich J.E."/>
            <person name="Wang C.C.C."/>
        </authorList>
    </citation>
    <scope>NUCLEOTIDE SEQUENCE [LARGE SCALE GENOMIC DNA]</scope>
    <source>
        <strain evidence="1 2">IMV 1140</strain>
    </source>
</reference>
<organism evidence="1 2">
    <name type="scientific">Aspergillus melleus</name>
    <dbReference type="NCBI Taxonomy" id="138277"/>
    <lineage>
        <taxon>Eukaryota</taxon>
        <taxon>Fungi</taxon>
        <taxon>Dikarya</taxon>
        <taxon>Ascomycota</taxon>
        <taxon>Pezizomycotina</taxon>
        <taxon>Eurotiomycetes</taxon>
        <taxon>Eurotiomycetidae</taxon>
        <taxon>Eurotiales</taxon>
        <taxon>Aspergillaceae</taxon>
        <taxon>Aspergillus</taxon>
        <taxon>Aspergillus subgen. Circumdati</taxon>
    </lineage>
</organism>
<keyword evidence="2" id="KW-1185">Reference proteome</keyword>
<gene>
    <name evidence="1" type="ORF">N8T08_001951</name>
</gene>
<name>A0ACC3B9Y8_9EURO</name>
<evidence type="ECO:0000313" key="2">
    <source>
        <dbReference type="Proteomes" id="UP001177260"/>
    </source>
</evidence>
<proteinExistence type="predicted"/>
<sequence length="223" mass="24376">MFIGANSGVGYAMGRVFAQAPTGFHIIMACRSLDNANVAKSEIEQEPATKNTLSTVHLDVTDHESISQAASIVEQQFGRLDVLINNAGVSGLDAVDNTARRMRLCLETNVIGPKIVSETFRPLLLKSPDPYSIYVTSGVGSLTLAADPNSLTYRGPKKGEAYRSSKSAVNMVALQEWAEVQDEGHPLKIFMMCPGFVRSNLRSRSEEADGARLGMRRWLETQR</sequence>
<comment type="caution">
    <text evidence="1">The sequence shown here is derived from an EMBL/GenBank/DDBJ whole genome shotgun (WGS) entry which is preliminary data.</text>
</comment>
<accession>A0ACC3B9Y8</accession>
<dbReference type="EMBL" id="JAOPJF010000013">
    <property type="protein sequence ID" value="KAK1147212.1"/>
    <property type="molecule type" value="Genomic_DNA"/>
</dbReference>
<evidence type="ECO:0000313" key="1">
    <source>
        <dbReference type="EMBL" id="KAK1147212.1"/>
    </source>
</evidence>
<dbReference type="Proteomes" id="UP001177260">
    <property type="component" value="Unassembled WGS sequence"/>
</dbReference>